<feature type="compositionally biased region" description="Low complexity" evidence="1">
    <location>
        <begin position="41"/>
        <end position="58"/>
    </location>
</feature>
<accession>A0A3S5FCZ0</accession>
<dbReference type="EMBL" id="CAAALY010025148">
    <property type="protein sequence ID" value="VEL15596.1"/>
    <property type="molecule type" value="Genomic_DNA"/>
</dbReference>
<reference evidence="2" key="1">
    <citation type="submission" date="2018-11" db="EMBL/GenBank/DDBJ databases">
        <authorList>
            <consortium name="Pathogen Informatics"/>
        </authorList>
    </citation>
    <scope>NUCLEOTIDE SEQUENCE</scope>
</reference>
<dbReference type="Proteomes" id="UP000784294">
    <property type="component" value="Unassembled WGS sequence"/>
</dbReference>
<sequence>MELAPPPLTSSYLPSPLYHCNLHSLPPPSPHCHHHHHHQKQQQQQHNPHPLSSIPSPPSFLSHSTSIFHSTLLFILICLFSTSFHPTPSSSFLSSFCSSPPSSRSTSSSFSYSSAPSSFH</sequence>
<keyword evidence="3" id="KW-1185">Reference proteome</keyword>
<evidence type="ECO:0000256" key="1">
    <source>
        <dbReference type="SAM" id="MobiDB-lite"/>
    </source>
</evidence>
<feature type="compositionally biased region" description="Basic residues" evidence="1">
    <location>
        <begin position="31"/>
        <end position="40"/>
    </location>
</feature>
<proteinExistence type="predicted"/>
<feature type="region of interest" description="Disordered" evidence="1">
    <location>
        <begin position="87"/>
        <end position="120"/>
    </location>
</feature>
<name>A0A3S5FCZ0_9PLAT</name>
<feature type="region of interest" description="Disordered" evidence="1">
    <location>
        <begin position="29"/>
        <end position="58"/>
    </location>
</feature>
<evidence type="ECO:0000313" key="2">
    <source>
        <dbReference type="EMBL" id="VEL15596.1"/>
    </source>
</evidence>
<organism evidence="2 3">
    <name type="scientific">Protopolystoma xenopodis</name>
    <dbReference type="NCBI Taxonomy" id="117903"/>
    <lineage>
        <taxon>Eukaryota</taxon>
        <taxon>Metazoa</taxon>
        <taxon>Spiralia</taxon>
        <taxon>Lophotrochozoa</taxon>
        <taxon>Platyhelminthes</taxon>
        <taxon>Monogenea</taxon>
        <taxon>Polyopisthocotylea</taxon>
        <taxon>Polystomatidea</taxon>
        <taxon>Polystomatidae</taxon>
        <taxon>Protopolystoma</taxon>
    </lineage>
</organism>
<evidence type="ECO:0000313" key="3">
    <source>
        <dbReference type="Proteomes" id="UP000784294"/>
    </source>
</evidence>
<comment type="caution">
    <text evidence="2">The sequence shown here is derived from an EMBL/GenBank/DDBJ whole genome shotgun (WGS) entry which is preliminary data.</text>
</comment>
<gene>
    <name evidence="2" type="ORF">PXEA_LOCUS9036</name>
</gene>
<protein>
    <submittedName>
        <fullName evidence="2">Uncharacterized protein</fullName>
    </submittedName>
</protein>
<dbReference type="AlphaFoldDB" id="A0A3S5FCZ0"/>